<keyword evidence="4 7" id="KW-1133">Transmembrane helix</keyword>
<feature type="transmembrane region" description="Helical" evidence="7">
    <location>
        <begin position="303"/>
        <end position="333"/>
    </location>
</feature>
<keyword evidence="11" id="KW-1185">Reference proteome</keyword>
<keyword evidence="3 7" id="KW-0812">Transmembrane</keyword>
<dbReference type="Pfam" id="PF01529">
    <property type="entry name" value="DHHC"/>
    <property type="match status" value="1"/>
</dbReference>
<feature type="compositionally biased region" description="Basic and acidic residues" evidence="8">
    <location>
        <begin position="418"/>
        <end position="427"/>
    </location>
</feature>
<feature type="domain" description="Palmitoyltransferase DHHC" evidence="9">
    <location>
        <begin position="269"/>
        <end position="410"/>
    </location>
</feature>
<feature type="transmembrane region" description="Helical" evidence="7">
    <location>
        <begin position="87"/>
        <end position="108"/>
    </location>
</feature>
<feature type="region of interest" description="Disordered" evidence="8">
    <location>
        <begin position="131"/>
        <end position="190"/>
    </location>
</feature>
<proteinExistence type="inferred from homology"/>
<evidence type="ECO:0000259" key="9">
    <source>
        <dbReference type="Pfam" id="PF01529"/>
    </source>
</evidence>
<evidence type="ECO:0000313" key="11">
    <source>
        <dbReference type="Proteomes" id="UP001623349"/>
    </source>
</evidence>
<keyword evidence="2 7" id="KW-0808">Transferase</keyword>
<evidence type="ECO:0000256" key="4">
    <source>
        <dbReference type="ARBA" id="ARBA00022989"/>
    </source>
</evidence>
<organism evidence="10 11">
    <name type="scientific">Apodemus speciosus</name>
    <name type="common">Large Japanese field mouse</name>
    <dbReference type="NCBI Taxonomy" id="105296"/>
    <lineage>
        <taxon>Eukaryota</taxon>
        <taxon>Metazoa</taxon>
        <taxon>Chordata</taxon>
        <taxon>Craniata</taxon>
        <taxon>Vertebrata</taxon>
        <taxon>Euteleostomi</taxon>
        <taxon>Mammalia</taxon>
        <taxon>Eutheria</taxon>
        <taxon>Euarchontoglires</taxon>
        <taxon>Glires</taxon>
        <taxon>Rodentia</taxon>
        <taxon>Myomorpha</taxon>
        <taxon>Muroidea</taxon>
        <taxon>Muridae</taxon>
        <taxon>Murinae</taxon>
        <taxon>Apodemus</taxon>
    </lineage>
</organism>
<reference evidence="10 11" key="1">
    <citation type="submission" date="2024-08" db="EMBL/GenBank/DDBJ databases">
        <title>The draft genome of Apodemus speciosus.</title>
        <authorList>
            <person name="Nabeshima K."/>
            <person name="Suzuki S."/>
            <person name="Onuma M."/>
        </authorList>
    </citation>
    <scope>NUCLEOTIDE SEQUENCE [LARGE SCALE GENOMIC DNA]</scope>
    <source>
        <strain evidence="10">IB14-021</strain>
    </source>
</reference>
<feature type="transmembrane region" description="Helical" evidence="7">
    <location>
        <begin position="376"/>
        <end position="399"/>
    </location>
</feature>
<dbReference type="EC" id="2.3.1.225" evidence="7"/>
<accession>A0ABQ0FGI4</accession>
<comment type="caution">
    <text evidence="10">The sequence shown here is derived from an EMBL/GenBank/DDBJ whole genome shotgun (WGS) entry which is preliminary data.</text>
</comment>
<keyword evidence="5 7" id="KW-0472">Membrane</keyword>
<evidence type="ECO:0000256" key="8">
    <source>
        <dbReference type="SAM" id="MobiDB-lite"/>
    </source>
</evidence>
<dbReference type="Proteomes" id="UP001623349">
    <property type="component" value="Unassembled WGS sequence"/>
</dbReference>
<feature type="compositionally biased region" description="Polar residues" evidence="8">
    <location>
        <begin position="489"/>
        <end position="498"/>
    </location>
</feature>
<comment type="domain">
    <text evidence="7">The DHHC domain is required for palmitoyltransferase activity.</text>
</comment>
<gene>
    <name evidence="10" type="ORF">APTSU1_001360400</name>
</gene>
<dbReference type="InterPro" id="IPR001594">
    <property type="entry name" value="Palmitoyltrfase_DHHC"/>
</dbReference>
<feature type="region of interest" description="Disordered" evidence="8">
    <location>
        <begin position="418"/>
        <end position="449"/>
    </location>
</feature>
<evidence type="ECO:0000256" key="1">
    <source>
        <dbReference type="ARBA" id="ARBA00004141"/>
    </source>
</evidence>
<dbReference type="PROSITE" id="PS50216">
    <property type="entry name" value="DHHC"/>
    <property type="match status" value="1"/>
</dbReference>
<dbReference type="EMBL" id="BAAFST010000013">
    <property type="protein sequence ID" value="GAB1298368.1"/>
    <property type="molecule type" value="Genomic_DNA"/>
</dbReference>
<feature type="compositionally biased region" description="Pro residues" evidence="8">
    <location>
        <begin position="131"/>
        <end position="145"/>
    </location>
</feature>
<evidence type="ECO:0000256" key="2">
    <source>
        <dbReference type="ARBA" id="ARBA00022679"/>
    </source>
</evidence>
<keyword evidence="6 7" id="KW-0012">Acyltransferase</keyword>
<feature type="region of interest" description="Disordered" evidence="8">
    <location>
        <begin position="480"/>
        <end position="499"/>
    </location>
</feature>
<comment type="catalytic activity">
    <reaction evidence="7">
        <text>L-cysteinyl-[protein] + hexadecanoyl-CoA = S-hexadecanoyl-L-cysteinyl-[protein] + CoA</text>
        <dbReference type="Rhea" id="RHEA:36683"/>
        <dbReference type="Rhea" id="RHEA-COMP:10131"/>
        <dbReference type="Rhea" id="RHEA-COMP:11032"/>
        <dbReference type="ChEBI" id="CHEBI:29950"/>
        <dbReference type="ChEBI" id="CHEBI:57287"/>
        <dbReference type="ChEBI" id="CHEBI:57379"/>
        <dbReference type="ChEBI" id="CHEBI:74151"/>
        <dbReference type="EC" id="2.3.1.225"/>
    </reaction>
</comment>
<evidence type="ECO:0000256" key="3">
    <source>
        <dbReference type="ARBA" id="ARBA00022692"/>
    </source>
</evidence>
<dbReference type="PANTHER" id="PTHR22883:SF22">
    <property type="entry name" value="PALMITOYLTRANSFERASE ZDHHC11-RELATED"/>
    <property type="match status" value="1"/>
</dbReference>
<dbReference type="PANTHER" id="PTHR22883">
    <property type="entry name" value="ZINC FINGER DHHC DOMAIN CONTAINING PROTEIN"/>
    <property type="match status" value="1"/>
</dbReference>
<name>A0ABQ0FGI4_APOSI</name>
<sequence>MSCGTFLCKVFRICFVHGNDPPLFNMSALSKKYLICAAQPDEREMNICGINKNRVLPEAQENNVKKLLPRPLSRVNGWSPPLHSFQAISWTTYLAMSIVTFGIFIPFLQTSWKYAANIGLLFALHPNCSCPSPPSTPHTSPPHNPPLLLQEGEAPTLGTNPPWHIKSLQDPAAHPNPLRPDKAAQEQDPQAGNTIRNSLLLHPCRGQLSGLFELLNHLVGLRLPFLKAQVMGGVFMFHLIVHLIAITIDPADTNVRLKKDYMKPMPTFDRSKKAKHCSSCNKCVSGFDHHCKWLNNCVGRRNYWFFFCSVASAAVGILGVMIILLYIFIQYFVNPDELRTDPRYKEISSENTWLMFLSLWPLAVKTPMVLSITVVVLLLAIASFVLLGHLLIFHFYLIAKNLSTFDYMMQTRFQKSPHPAEKKELPLQKKGNLPQEKSNNLTWPKSPPSGVPEVPAVYSFAAVKCVFHSSTSKYSATVKASGKDEPLSHNGSIKASAQDQEETLLLCAA</sequence>
<evidence type="ECO:0000256" key="7">
    <source>
        <dbReference type="RuleBase" id="RU079119"/>
    </source>
</evidence>
<evidence type="ECO:0000313" key="10">
    <source>
        <dbReference type="EMBL" id="GAB1298368.1"/>
    </source>
</evidence>
<evidence type="ECO:0000256" key="5">
    <source>
        <dbReference type="ARBA" id="ARBA00023136"/>
    </source>
</evidence>
<comment type="similarity">
    <text evidence="7">Belongs to the DHHC palmitoyltransferase family.</text>
</comment>
<dbReference type="InterPro" id="IPR039859">
    <property type="entry name" value="PFA4/ZDH16/20/ERF2-like"/>
</dbReference>
<protein>
    <recommendedName>
        <fullName evidence="7">Palmitoyltransferase</fullName>
        <ecNumber evidence="7">2.3.1.225</ecNumber>
    </recommendedName>
</protein>
<comment type="subcellular location">
    <subcellularLocation>
        <location evidence="1">Membrane</location>
        <topology evidence="1">Multi-pass membrane protein</topology>
    </subcellularLocation>
</comment>
<evidence type="ECO:0000256" key="6">
    <source>
        <dbReference type="ARBA" id="ARBA00023315"/>
    </source>
</evidence>